<feature type="compositionally biased region" description="Basic and acidic residues" evidence="4">
    <location>
        <begin position="392"/>
        <end position="414"/>
    </location>
</feature>
<gene>
    <name evidence="5" type="ORF">I316_05354</name>
</gene>
<feature type="compositionally biased region" description="Polar residues" evidence="4">
    <location>
        <begin position="831"/>
        <end position="840"/>
    </location>
</feature>
<feature type="compositionally biased region" description="Basic and acidic residues" evidence="4">
    <location>
        <begin position="553"/>
        <end position="563"/>
    </location>
</feature>
<comment type="catalytic activity">
    <reaction evidence="3">
        <text>L-seryl-[protein] + ATP = O-phospho-L-seryl-[protein] + ADP + H(+)</text>
        <dbReference type="Rhea" id="RHEA:17989"/>
        <dbReference type="Rhea" id="RHEA-COMP:9863"/>
        <dbReference type="Rhea" id="RHEA-COMP:11604"/>
        <dbReference type="ChEBI" id="CHEBI:15378"/>
        <dbReference type="ChEBI" id="CHEBI:29999"/>
        <dbReference type="ChEBI" id="CHEBI:30616"/>
        <dbReference type="ChEBI" id="CHEBI:83421"/>
        <dbReference type="ChEBI" id="CHEBI:456216"/>
        <dbReference type="EC" id="2.7.11.1"/>
    </reaction>
</comment>
<dbReference type="Proteomes" id="UP000092666">
    <property type="component" value="Unassembled WGS sequence"/>
</dbReference>
<feature type="compositionally biased region" description="Basic and acidic residues" evidence="4">
    <location>
        <begin position="195"/>
        <end position="206"/>
    </location>
</feature>
<evidence type="ECO:0000256" key="1">
    <source>
        <dbReference type="ARBA" id="ARBA00022553"/>
    </source>
</evidence>
<dbReference type="GO" id="GO:0004674">
    <property type="term" value="F:protein serine/threonine kinase activity"/>
    <property type="evidence" value="ECO:0007669"/>
    <property type="project" value="UniProtKB-EC"/>
</dbReference>
<protein>
    <submittedName>
        <fullName evidence="5">Uncharacterized protein</fullName>
    </submittedName>
</protein>
<dbReference type="InterPro" id="IPR050839">
    <property type="entry name" value="Rho-assoc_Ser/Thr_Kinase"/>
</dbReference>
<feature type="compositionally biased region" description="Polar residues" evidence="4">
    <location>
        <begin position="32"/>
        <end position="47"/>
    </location>
</feature>
<dbReference type="GO" id="GO:0005737">
    <property type="term" value="C:cytoplasm"/>
    <property type="evidence" value="ECO:0007669"/>
    <property type="project" value="TreeGrafter"/>
</dbReference>
<evidence type="ECO:0000256" key="3">
    <source>
        <dbReference type="ARBA" id="ARBA00048679"/>
    </source>
</evidence>
<feature type="compositionally biased region" description="Low complexity" evidence="4">
    <location>
        <begin position="360"/>
        <end position="371"/>
    </location>
</feature>
<keyword evidence="1" id="KW-0597">Phosphoprotein</keyword>
<evidence type="ECO:0000256" key="2">
    <source>
        <dbReference type="ARBA" id="ARBA00047899"/>
    </source>
</evidence>
<feature type="region of interest" description="Disordered" evidence="4">
    <location>
        <begin position="538"/>
        <end position="563"/>
    </location>
</feature>
<evidence type="ECO:0000313" key="5">
    <source>
        <dbReference type="EMBL" id="OCF33016.1"/>
    </source>
</evidence>
<dbReference type="OrthoDB" id="2565292at2759"/>
<feature type="compositionally biased region" description="Basic and acidic residues" evidence="4">
    <location>
        <begin position="337"/>
        <end position="350"/>
    </location>
</feature>
<sequence>MPPTATRGSRNKFYNRIAADARRAQTLVLSPASPTGSQAGRSGQSRPPSLGGSYGYSYRPIPSSQHGWPRAGEGDEGGWGGAGNHDKGGVRASALKAEDPKARQVIDSARTTSSTFSPHLRIQDWVNATTPSHRHIQGSESFAGQAQDLALLQAQPPSDRRVDYPKADSYCSHPQSPSSTGSTPTQPIPSKKNRCKGDDNSGKMEEDQLSAFQRFMARSRSPFPSASRRRDPHLSGGVGAWAGAGAGASGDRNSYAARSKYPDITSPVPVLNLPIRERWAENRLSYTETRRKKLEKDKQQALQMLQEAERELEEEDAAESSRRRRPHVDATLAQENADLRDELKHYKETLRQAQAMLENQQTQSSSEASQAARDHERLTQQIEDLQFALSKAEAEADTERHKRSKAELESESSKKGQSTMARAAHEADLRAKESEAKVKELEGKLKECERRETIERERRNVAERKVAQQAAELTSASRNLEIHAQRVQEAYNAKDLAIQKLRAVNVDSAKLHDKLNTVRLENDSIRARVDELTGQLQSAEAGAADRKRLKKDAHKERATADRLRAERNDLKEQLAKLAVQARRLKASRAHFSRYDLTDLGTDIERPRSSVTLHKKRAASSSFAQAASVLLHKSGTSSDRTDPRATTTVISDPDGEDLPIQRVVLEDESEELKTGEGPARIEETQAFSSEKASLELIKKPSLSMASIPLEPTRITPNLLGPEFGISSEIHQNQKKPAGPCKTGASERGSDLHSALDTIAESMEMKRASDSFGLLDNELKSGASPRSGPEASVSGGEVISIANGGKAGSTDPSADIGAEFGFSLVHAQHQPPEETQSPARLV</sequence>
<dbReference type="GO" id="GO:0031032">
    <property type="term" value="P:actomyosin structure organization"/>
    <property type="evidence" value="ECO:0007669"/>
    <property type="project" value="TreeGrafter"/>
</dbReference>
<dbReference type="EMBL" id="KI669506">
    <property type="protein sequence ID" value="OCF33016.1"/>
    <property type="molecule type" value="Genomic_DNA"/>
</dbReference>
<feature type="compositionally biased region" description="Gly residues" evidence="4">
    <location>
        <begin position="236"/>
        <end position="248"/>
    </location>
</feature>
<evidence type="ECO:0000313" key="6">
    <source>
        <dbReference type="Proteomes" id="UP000092666"/>
    </source>
</evidence>
<comment type="catalytic activity">
    <reaction evidence="2">
        <text>L-threonyl-[protein] + ATP = O-phospho-L-threonyl-[protein] + ADP + H(+)</text>
        <dbReference type="Rhea" id="RHEA:46608"/>
        <dbReference type="Rhea" id="RHEA-COMP:11060"/>
        <dbReference type="Rhea" id="RHEA-COMP:11605"/>
        <dbReference type="ChEBI" id="CHEBI:15378"/>
        <dbReference type="ChEBI" id="CHEBI:30013"/>
        <dbReference type="ChEBI" id="CHEBI:30616"/>
        <dbReference type="ChEBI" id="CHEBI:61977"/>
        <dbReference type="ChEBI" id="CHEBI:456216"/>
        <dbReference type="EC" id="2.7.11.1"/>
    </reaction>
</comment>
<feature type="region of interest" description="Disordered" evidence="4">
    <location>
        <begin position="24"/>
        <end position="268"/>
    </location>
</feature>
<feature type="compositionally biased region" description="Basic and acidic residues" evidence="4">
    <location>
        <begin position="423"/>
        <end position="435"/>
    </location>
</feature>
<dbReference type="GO" id="GO:0005856">
    <property type="term" value="C:cytoskeleton"/>
    <property type="evidence" value="ECO:0007669"/>
    <property type="project" value="TreeGrafter"/>
</dbReference>
<evidence type="ECO:0000256" key="4">
    <source>
        <dbReference type="SAM" id="MobiDB-lite"/>
    </source>
</evidence>
<feature type="compositionally biased region" description="Polar residues" evidence="4">
    <location>
        <begin position="633"/>
        <end position="649"/>
    </location>
</feature>
<name>A0A1B9GPT4_9TREE</name>
<feature type="region of interest" description="Disordered" evidence="4">
    <location>
        <begin position="289"/>
        <end position="435"/>
    </location>
</feature>
<feature type="region of interest" description="Disordered" evidence="4">
    <location>
        <begin position="633"/>
        <end position="654"/>
    </location>
</feature>
<dbReference type="PANTHER" id="PTHR22988">
    <property type="entry name" value="MYOTONIC DYSTROPHY S/T KINASE-RELATED"/>
    <property type="match status" value="1"/>
</dbReference>
<organism evidence="5 6">
    <name type="scientific">Kwoniella heveanensis BCC8398</name>
    <dbReference type="NCBI Taxonomy" id="1296120"/>
    <lineage>
        <taxon>Eukaryota</taxon>
        <taxon>Fungi</taxon>
        <taxon>Dikarya</taxon>
        <taxon>Basidiomycota</taxon>
        <taxon>Agaricomycotina</taxon>
        <taxon>Tremellomycetes</taxon>
        <taxon>Tremellales</taxon>
        <taxon>Cryptococcaceae</taxon>
        <taxon>Kwoniella</taxon>
    </lineage>
</organism>
<accession>A0A1B9GPT4</accession>
<reference evidence="6" key="2">
    <citation type="submission" date="2013-12" db="EMBL/GenBank/DDBJ databases">
        <title>Evolution of pathogenesis and genome organization in the Tremellales.</title>
        <authorList>
            <person name="Cuomo C."/>
            <person name="Litvintseva A."/>
            <person name="Heitman J."/>
            <person name="Chen Y."/>
            <person name="Sun S."/>
            <person name="Springer D."/>
            <person name="Dromer F."/>
            <person name="Young S."/>
            <person name="Zeng Q."/>
            <person name="Chapman S."/>
            <person name="Gujja S."/>
            <person name="Saif S."/>
            <person name="Birren B."/>
        </authorList>
    </citation>
    <scope>NUCLEOTIDE SEQUENCE [LARGE SCALE GENOMIC DNA]</scope>
    <source>
        <strain evidence="6">BCC8398</strain>
    </source>
</reference>
<reference evidence="5 6" key="1">
    <citation type="submission" date="2013-07" db="EMBL/GenBank/DDBJ databases">
        <title>The Genome Sequence of Cryptococcus heveanensis BCC8398.</title>
        <authorList>
            <consortium name="The Broad Institute Genome Sequencing Platform"/>
            <person name="Cuomo C."/>
            <person name="Litvintseva A."/>
            <person name="Chen Y."/>
            <person name="Heitman J."/>
            <person name="Sun S."/>
            <person name="Springer D."/>
            <person name="Dromer F."/>
            <person name="Young S.K."/>
            <person name="Zeng Q."/>
            <person name="Gargeya S."/>
            <person name="Fitzgerald M."/>
            <person name="Abouelleil A."/>
            <person name="Alvarado L."/>
            <person name="Berlin A.M."/>
            <person name="Chapman S.B."/>
            <person name="Dewar J."/>
            <person name="Goldberg J."/>
            <person name="Griggs A."/>
            <person name="Gujja S."/>
            <person name="Hansen M."/>
            <person name="Howarth C."/>
            <person name="Imamovic A."/>
            <person name="Larimer J."/>
            <person name="McCowan C."/>
            <person name="Murphy C."/>
            <person name="Pearson M."/>
            <person name="Priest M."/>
            <person name="Roberts A."/>
            <person name="Saif S."/>
            <person name="Shea T."/>
            <person name="Sykes S."/>
            <person name="Wortman J."/>
            <person name="Nusbaum C."/>
            <person name="Birren B."/>
        </authorList>
    </citation>
    <scope>NUCLEOTIDE SEQUENCE [LARGE SCALE GENOMIC DNA]</scope>
    <source>
        <strain evidence="5 6">BCC8398</strain>
    </source>
</reference>
<keyword evidence="6" id="KW-1185">Reference proteome</keyword>
<proteinExistence type="predicted"/>
<dbReference type="PANTHER" id="PTHR22988:SF71">
    <property type="entry name" value="CITRON RHO-INTERACTING KINASE"/>
    <property type="match status" value="1"/>
</dbReference>
<feature type="compositionally biased region" description="Low complexity" evidence="4">
    <location>
        <begin position="143"/>
        <end position="155"/>
    </location>
</feature>
<dbReference type="AlphaFoldDB" id="A0A1B9GPT4"/>
<feature type="region of interest" description="Disordered" evidence="4">
    <location>
        <begin position="774"/>
        <end position="840"/>
    </location>
</feature>
<feature type="compositionally biased region" description="Low complexity" evidence="4">
    <location>
        <begin position="174"/>
        <end position="190"/>
    </location>
</feature>